<evidence type="ECO:0000259" key="2">
    <source>
        <dbReference type="Pfam" id="PF00561"/>
    </source>
</evidence>
<evidence type="ECO:0000313" key="3">
    <source>
        <dbReference type="EMBL" id="QCX49527.1"/>
    </source>
</evidence>
<proteinExistence type="predicted"/>
<dbReference type="Proteomes" id="UP000310553">
    <property type="component" value="Chromosome"/>
</dbReference>
<feature type="domain" description="AB hydrolase-1" evidence="2">
    <location>
        <begin position="37"/>
        <end position="298"/>
    </location>
</feature>
<dbReference type="InterPro" id="IPR000073">
    <property type="entry name" value="AB_hydrolase_1"/>
</dbReference>
<dbReference type="Pfam" id="PF00561">
    <property type="entry name" value="Abhydrolase_1"/>
    <property type="match status" value="1"/>
</dbReference>
<gene>
    <name evidence="3" type="ORF">E7Z57_10680</name>
</gene>
<dbReference type="PRINTS" id="PR00111">
    <property type="entry name" value="ABHYDROLASE"/>
</dbReference>
<name>A0AA92EDC5_RALSL</name>
<dbReference type="AlphaFoldDB" id="A0AA92EDC5"/>
<dbReference type="InterPro" id="IPR000639">
    <property type="entry name" value="Epox_hydrolase-like"/>
</dbReference>
<protein>
    <submittedName>
        <fullName evidence="3">Alpha/beta hydrolase</fullName>
    </submittedName>
</protein>
<sequence>MTAATATPVATITHPQFADLPNGTRLHYASAGRRGAPLMLFVHGFPEFWYAWEAQLAAFGDTHFAVALDMRGCNLSSKPAEVDAYRPKLLVQDLEQFIAALGYDSAIVVAHDWGGAICWNLAMQHPERVARLVIVNSPHPWVFANALLSDPAQQAASAYMNWLRQPGVEDVLAADGFDKLEGFFNGMGQPVAEWFTPDVRARYHAAWSRPGEGGSHGLTGGINYYRASPLHPPAEGQAPVRIDQMPPEAFVVKVPTLVIWGEKDMALPAALLNGLERFIPDLRIERIPDGTHWVVHEQPERITALIRPFVE</sequence>
<accession>A0AA92EDC5</accession>
<dbReference type="PANTHER" id="PTHR43329">
    <property type="entry name" value="EPOXIDE HYDROLASE"/>
    <property type="match status" value="1"/>
</dbReference>
<organism evidence="3 4">
    <name type="scientific">Ralstonia solanacearum</name>
    <name type="common">Pseudomonas solanacearum</name>
    <dbReference type="NCBI Taxonomy" id="305"/>
    <lineage>
        <taxon>Bacteria</taxon>
        <taxon>Pseudomonadati</taxon>
        <taxon>Pseudomonadota</taxon>
        <taxon>Betaproteobacteria</taxon>
        <taxon>Burkholderiales</taxon>
        <taxon>Burkholderiaceae</taxon>
        <taxon>Ralstonia</taxon>
        <taxon>Ralstonia solanacearum species complex</taxon>
    </lineage>
</organism>
<evidence type="ECO:0000313" key="4">
    <source>
        <dbReference type="Proteomes" id="UP000310553"/>
    </source>
</evidence>
<dbReference type="SUPFAM" id="SSF53474">
    <property type="entry name" value="alpha/beta-Hydrolases"/>
    <property type="match status" value="1"/>
</dbReference>
<dbReference type="PRINTS" id="PR00412">
    <property type="entry name" value="EPOXHYDRLASE"/>
</dbReference>
<dbReference type="GO" id="GO:0016787">
    <property type="term" value="F:hydrolase activity"/>
    <property type="evidence" value="ECO:0007669"/>
    <property type="project" value="UniProtKB-KW"/>
</dbReference>
<keyword evidence="1 3" id="KW-0378">Hydrolase</keyword>
<dbReference type="EMBL" id="CP039339">
    <property type="protein sequence ID" value="QCX49527.1"/>
    <property type="molecule type" value="Genomic_DNA"/>
</dbReference>
<evidence type="ECO:0000256" key="1">
    <source>
        <dbReference type="ARBA" id="ARBA00022801"/>
    </source>
</evidence>
<dbReference type="InterPro" id="IPR029058">
    <property type="entry name" value="AB_hydrolase_fold"/>
</dbReference>
<dbReference type="Gene3D" id="3.40.50.1820">
    <property type="entry name" value="alpha/beta hydrolase"/>
    <property type="match status" value="1"/>
</dbReference>
<reference evidence="3 4" key="1">
    <citation type="submission" date="2019-04" db="EMBL/GenBank/DDBJ databases">
        <title>Complete Genome of UW386 and Higher Quality Genome of UW700.</title>
        <authorList>
            <person name="Jacobs J."/>
            <person name="Perez A."/>
            <person name="Steidl O."/>
            <person name="Allen C."/>
        </authorList>
    </citation>
    <scope>NUCLEOTIDE SEQUENCE [LARGE SCALE GENOMIC DNA]</scope>
    <source>
        <strain evidence="3 4">UW386</strain>
    </source>
</reference>